<keyword evidence="4" id="KW-0804">Transcription</keyword>
<dbReference type="PROSITE" id="PS50217">
    <property type="entry name" value="BZIP"/>
    <property type="match status" value="1"/>
</dbReference>
<keyword evidence="5" id="KW-0539">Nucleus</keyword>
<evidence type="ECO:0000256" key="2">
    <source>
        <dbReference type="ARBA" id="ARBA00023015"/>
    </source>
</evidence>
<comment type="caution">
    <text evidence="8">The sequence shown here is derived from an EMBL/GenBank/DDBJ whole genome shotgun (WGS) entry which is preliminary data.</text>
</comment>
<dbReference type="SMART" id="SM00338">
    <property type="entry name" value="BRLZ"/>
    <property type="match status" value="1"/>
</dbReference>
<dbReference type="PANTHER" id="PTHR13044:SF38">
    <property type="entry name" value="BZIP DOMAIN-CONTAINING PROTEIN"/>
    <property type="match status" value="1"/>
</dbReference>
<comment type="subcellular location">
    <subcellularLocation>
        <location evidence="1">Nucleus</location>
    </subcellularLocation>
</comment>
<dbReference type="PROSITE" id="PS00036">
    <property type="entry name" value="BZIP_BASIC"/>
    <property type="match status" value="1"/>
</dbReference>
<feature type="region of interest" description="Disordered" evidence="6">
    <location>
        <begin position="14"/>
        <end position="46"/>
    </location>
</feature>
<dbReference type="PANTHER" id="PTHR13044">
    <property type="entry name" value="ACTIVATING TRANSCRIPTION FACTOR ATF 4/5"/>
    <property type="match status" value="1"/>
</dbReference>
<evidence type="ECO:0000256" key="1">
    <source>
        <dbReference type="ARBA" id="ARBA00004123"/>
    </source>
</evidence>
<keyword evidence="3" id="KW-0238">DNA-binding</keyword>
<dbReference type="GO" id="GO:0000977">
    <property type="term" value="F:RNA polymerase II transcription regulatory region sequence-specific DNA binding"/>
    <property type="evidence" value="ECO:0007669"/>
    <property type="project" value="TreeGrafter"/>
</dbReference>
<keyword evidence="9" id="KW-1185">Reference proteome</keyword>
<evidence type="ECO:0000313" key="9">
    <source>
        <dbReference type="Proteomes" id="UP000541154"/>
    </source>
</evidence>
<name>A0A8H6A3X4_PETAA</name>
<evidence type="ECO:0000259" key="7">
    <source>
        <dbReference type="PROSITE" id="PS50217"/>
    </source>
</evidence>
<dbReference type="Proteomes" id="UP000541154">
    <property type="component" value="Unassembled WGS sequence"/>
</dbReference>
<reference evidence="8 9" key="1">
    <citation type="submission" date="2019-04" db="EMBL/GenBank/DDBJ databases">
        <title>Aspergillus burnettii sp. nov., novel species from soil in southeast Queensland.</title>
        <authorList>
            <person name="Gilchrist C.L.M."/>
            <person name="Pitt J.I."/>
            <person name="Lange L."/>
            <person name="Lacey H.J."/>
            <person name="Vuong D."/>
            <person name="Midgley D.J."/>
            <person name="Greenfield P."/>
            <person name="Bradbury M."/>
            <person name="Lacey E."/>
            <person name="Busk P.K."/>
            <person name="Pilgaard B."/>
            <person name="Chooi Y.H."/>
            <person name="Piggott A.M."/>
        </authorList>
    </citation>
    <scope>NUCLEOTIDE SEQUENCE [LARGE SCALE GENOMIC DNA]</scope>
    <source>
        <strain evidence="8 9">FRR 5400</strain>
    </source>
</reference>
<feature type="compositionally biased region" description="Low complexity" evidence="6">
    <location>
        <begin position="28"/>
        <end position="45"/>
    </location>
</feature>
<dbReference type="CDD" id="cd12193">
    <property type="entry name" value="bZIP_GCN4"/>
    <property type="match status" value="1"/>
</dbReference>
<dbReference type="Gene3D" id="1.20.5.170">
    <property type="match status" value="1"/>
</dbReference>
<feature type="region of interest" description="Disordered" evidence="6">
    <location>
        <begin position="160"/>
        <end position="222"/>
    </location>
</feature>
<keyword evidence="2" id="KW-0805">Transcription regulation</keyword>
<dbReference type="AlphaFoldDB" id="A0A8H6A3X4"/>
<evidence type="ECO:0000256" key="6">
    <source>
        <dbReference type="SAM" id="MobiDB-lite"/>
    </source>
</evidence>
<accession>A0A8H6A3X4</accession>
<protein>
    <recommendedName>
        <fullName evidence="7">BZIP domain-containing protein</fullName>
    </recommendedName>
</protein>
<organism evidence="8 9">
    <name type="scientific">Petromyces alliaceus</name>
    <name type="common">Aspergillus alliaceus</name>
    <dbReference type="NCBI Taxonomy" id="209559"/>
    <lineage>
        <taxon>Eukaryota</taxon>
        <taxon>Fungi</taxon>
        <taxon>Dikarya</taxon>
        <taxon>Ascomycota</taxon>
        <taxon>Pezizomycotina</taxon>
        <taxon>Eurotiomycetes</taxon>
        <taxon>Eurotiomycetidae</taxon>
        <taxon>Eurotiales</taxon>
        <taxon>Aspergillaceae</taxon>
        <taxon>Aspergillus</taxon>
        <taxon>Aspergillus subgen. Circumdati</taxon>
    </lineage>
</organism>
<dbReference type="EMBL" id="SPNV01000108">
    <property type="protein sequence ID" value="KAF5861127.1"/>
    <property type="molecule type" value="Genomic_DNA"/>
</dbReference>
<sequence length="266" mass="30078">MYYHTVTDPPVRVIQSWPPQHLPPPHAPSFQDSFSSSRTNSSSDSQRNHHLYHADLYLQSYDPLYHPNPHSYSPQSSLDLQFNPSSDEFTGFESWDSLATFDASYYQPSIASSTPLYPTPVAESLPTRINNDLALALELNDSRNFFQSLDARLMCPEEYYPEPATTLPPPPSTMGSSPNSSTPPSDSASTPSVSSHAKTTGASRIEKRQQNTLAARRYRQRRVDQLKNMEDELRKVKEERDALKMRVSKLEGETEALRCLLGREKK</sequence>
<dbReference type="SUPFAM" id="SSF57959">
    <property type="entry name" value="Leucine zipper domain"/>
    <property type="match status" value="1"/>
</dbReference>
<evidence type="ECO:0000313" key="8">
    <source>
        <dbReference type="EMBL" id="KAF5861127.1"/>
    </source>
</evidence>
<proteinExistence type="predicted"/>
<evidence type="ECO:0000256" key="3">
    <source>
        <dbReference type="ARBA" id="ARBA00023125"/>
    </source>
</evidence>
<feature type="compositionally biased region" description="Low complexity" evidence="6">
    <location>
        <begin position="173"/>
        <end position="195"/>
    </location>
</feature>
<gene>
    <name evidence="8" type="ORF">ETB97_000567</name>
</gene>
<dbReference type="InterPro" id="IPR004827">
    <property type="entry name" value="bZIP"/>
</dbReference>
<dbReference type="GO" id="GO:0005634">
    <property type="term" value="C:nucleus"/>
    <property type="evidence" value="ECO:0007669"/>
    <property type="project" value="UniProtKB-SubCell"/>
</dbReference>
<feature type="domain" description="BZIP" evidence="7">
    <location>
        <begin position="201"/>
        <end position="258"/>
    </location>
</feature>
<evidence type="ECO:0000256" key="5">
    <source>
        <dbReference type="ARBA" id="ARBA00023242"/>
    </source>
</evidence>
<dbReference type="GO" id="GO:0001228">
    <property type="term" value="F:DNA-binding transcription activator activity, RNA polymerase II-specific"/>
    <property type="evidence" value="ECO:0007669"/>
    <property type="project" value="TreeGrafter"/>
</dbReference>
<dbReference type="InterPro" id="IPR046347">
    <property type="entry name" value="bZIP_sf"/>
</dbReference>
<evidence type="ECO:0000256" key="4">
    <source>
        <dbReference type="ARBA" id="ARBA00023163"/>
    </source>
</evidence>